<accession>A0A4U1YYR3</accession>
<dbReference type="EMBL" id="SYUV01000091">
    <property type="protein sequence ID" value="TKF26302.1"/>
    <property type="molecule type" value="Genomic_DNA"/>
</dbReference>
<comment type="caution">
    <text evidence="1">The sequence shown here is derived from an EMBL/GenBank/DDBJ whole genome shotgun (WGS) entry which is preliminary data.</text>
</comment>
<dbReference type="RefSeq" id="WP_136981346.1">
    <property type="nucleotide sequence ID" value="NZ_SYUV01000091.1"/>
</dbReference>
<evidence type="ECO:0000313" key="1">
    <source>
        <dbReference type="EMBL" id="TKF26302.1"/>
    </source>
</evidence>
<protein>
    <submittedName>
        <fullName evidence="1">Uncharacterized protein</fullName>
    </submittedName>
</protein>
<gene>
    <name evidence="1" type="ORF">FCV50_21290</name>
</gene>
<evidence type="ECO:0000313" key="2">
    <source>
        <dbReference type="Proteomes" id="UP000307574"/>
    </source>
</evidence>
<organism evidence="1 2">
    <name type="scientific">Vibrio kanaloae</name>
    <dbReference type="NCBI Taxonomy" id="170673"/>
    <lineage>
        <taxon>Bacteria</taxon>
        <taxon>Pseudomonadati</taxon>
        <taxon>Pseudomonadota</taxon>
        <taxon>Gammaproteobacteria</taxon>
        <taxon>Vibrionales</taxon>
        <taxon>Vibrionaceae</taxon>
        <taxon>Vibrio</taxon>
    </lineage>
</organism>
<dbReference type="Proteomes" id="UP000307574">
    <property type="component" value="Unassembled WGS sequence"/>
</dbReference>
<dbReference type="AlphaFoldDB" id="A0A4U1YYR3"/>
<sequence length="96" mass="11274">MSDYEKLEIEKRNGWSKYNNLNHSSEERFEGAMMVISCHFERSVNARPDGHISFNEYVSSWLSANQSHFPEVRAKLLREYPPLRHSHLECGTSYLP</sequence>
<reference evidence="1 2" key="1">
    <citation type="submission" date="2019-04" db="EMBL/GenBank/DDBJ databases">
        <title>A reverse ecology approach based on a biological definition of microbial populations.</title>
        <authorList>
            <person name="Arevalo P."/>
            <person name="Vaninsberghe D."/>
            <person name="Elsherbini J."/>
            <person name="Gore J."/>
            <person name="Polz M."/>
        </authorList>
    </citation>
    <scope>NUCLEOTIDE SEQUENCE [LARGE SCALE GENOMIC DNA]</scope>
    <source>
        <strain evidence="1 2">10N.261.46.F4</strain>
    </source>
</reference>
<proteinExistence type="predicted"/>
<name>A0A4U1YYR3_9VIBR</name>